<accession>A0A0F9DHH1</accession>
<evidence type="ECO:0000313" key="1">
    <source>
        <dbReference type="EMBL" id="KKL61153.1"/>
    </source>
</evidence>
<gene>
    <name evidence="1" type="ORF">LCGC14_2198170</name>
</gene>
<reference evidence="1" key="1">
    <citation type="journal article" date="2015" name="Nature">
        <title>Complex archaea that bridge the gap between prokaryotes and eukaryotes.</title>
        <authorList>
            <person name="Spang A."/>
            <person name="Saw J.H."/>
            <person name="Jorgensen S.L."/>
            <person name="Zaremba-Niedzwiedzka K."/>
            <person name="Martijn J."/>
            <person name="Lind A.E."/>
            <person name="van Eijk R."/>
            <person name="Schleper C."/>
            <person name="Guy L."/>
            <person name="Ettema T.J."/>
        </authorList>
    </citation>
    <scope>NUCLEOTIDE SEQUENCE</scope>
</reference>
<dbReference type="AlphaFoldDB" id="A0A0F9DHH1"/>
<proteinExistence type="predicted"/>
<dbReference type="EMBL" id="LAZR01028907">
    <property type="protein sequence ID" value="KKL61153.1"/>
    <property type="molecule type" value="Genomic_DNA"/>
</dbReference>
<organism evidence="1">
    <name type="scientific">marine sediment metagenome</name>
    <dbReference type="NCBI Taxonomy" id="412755"/>
    <lineage>
        <taxon>unclassified sequences</taxon>
        <taxon>metagenomes</taxon>
        <taxon>ecological metagenomes</taxon>
    </lineage>
</organism>
<protein>
    <submittedName>
        <fullName evidence="1">Uncharacterized protein</fullName>
    </submittedName>
</protein>
<comment type="caution">
    <text evidence="1">The sequence shown here is derived from an EMBL/GenBank/DDBJ whole genome shotgun (WGS) entry which is preliminary data.</text>
</comment>
<name>A0A0F9DHH1_9ZZZZ</name>
<sequence>MTPNPPTSKIITIKTCSACPHIDHGGAWGQVAYVPCCEKSSRREMPYTTHASGNRVVARCTDVIPDWCPLENAIPEAP</sequence>